<keyword evidence="2" id="KW-0862">Zinc</keyword>
<dbReference type="InterPro" id="IPR001138">
    <property type="entry name" value="Zn2Cys6_DnaBD"/>
</dbReference>
<dbReference type="AlphaFoldDB" id="A0A9P5CSL4"/>
<keyword evidence="3" id="KW-0805">Transcription regulation</keyword>
<comment type="caution">
    <text evidence="7">The sequence shown here is derived from an EMBL/GenBank/DDBJ whole genome shotgun (WGS) entry which is preliminary data.</text>
</comment>
<dbReference type="PRINTS" id="PR00755">
    <property type="entry name" value="AFLATOXINBRP"/>
</dbReference>
<dbReference type="SMART" id="SM00066">
    <property type="entry name" value="GAL4"/>
    <property type="match status" value="1"/>
</dbReference>
<keyword evidence="1" id="KW-0479">Metal-binding</keyword>
<dbReference type="EMBL" id="MU032344">
    <property type="protein sequence ID" value="KAF3769714.1"/>
    <property type="molecule type" value="Genomic_DNA"/>
</dbReference>
<dbReference type="GO" id="GO:0008270">
    <property type="term" value="F:zinc ion binding"/>
    <property type="evidence" value="ECO:0007669"/>
    <property type="project" value="InterPro"/>
</dbReference>
<dbReference type="GO" id="GO:0000981">
    <property type="term" value="F:DNA-binding transcription factor activity, RNA polymerase II-specific"/>
    <property type="evidence" value="ECO:0007669"/>
    <property type="project" value="InterPro"/>
</dbReference>
<evidence type="ECO:0000313" key="7">
    <source>
        <dbReference type="EMBL" id="KAF3769714.1"/>
    </source>
</evidence>
<reference evidence="7" key="1">
    <citation type="journal article" date="2020" name="Phytopathology">
        <title>Genome sequence of the chestnut blight fungus Cryphonectria parasitica EP155: A fundamental resource for an archetypical invasive plant pathogen.</title>
        <authorList>
            <person name="Crouch J.A."/>
            <person name="Dawe A."/>
            <person name="Aerts A."/>
            <person name="Barry K."/>
            <person name="Churchill A.C.L."/>
            <person name="Grimwood J."/>
            <person name="Hillman B."/>
            <person name="Milgroom M.G."/>
            <person name="Pangilinan J."/>
            <person name="Smith M."/>
            <person name="Salamov A."/>
            <person name="Schmutz J."/>
            <person name="Yadav J."/>
            <person name="Grigoriev I.V."/>
            <person name="Nuss D."/>
        </authorList>
    </citation>
    <scope>NUCLEOTIDE SEQUENCE</scope>
    <source>
        <strain evidence="7">EP155</strain>
    </source>
</reference>
<dbReference type="PROSITE" id="PS50048">
    <property type="entry name" value="ZN2_CY6_FUNGAL_2"/>
    <property type="match status" value="1"/>
</dbReference>
<dbReference type="Gene3D" id="4.10.240.10">
    <property type="entry name" value="Zn(2)-C6 fungal-type DNA-binding domain"/>
    <property type="match status" value="1"/>
</dbReference>
<keyword evidence="5" id="KW-0539">Nucleus</keyword>
<keyword evidence="8" id="KW-1185">Reference proteome</keyword>
<accession>A0A9P5CSL4</accession>
<evidence type="ECO:0000313" key="8">
    <source>
        <dbReference type="Proteomes" id="UP000803844"/>
    </source>
</evidence>
<evidence type="ECO:0000256" key="5">
    <source>
        <dbReference type="ARBA" id="ARBA00023242"/>
    </source>
</evidence>
<evidence type="ECO:0000259" key="6">
    <source>
        <dbReference type="PROSITE" id="PS50048"/>
    </source>
</evidence>
<evidence type="ECO:0000256" key="1">
    <source>
        <dbReference type="ARBA" id="ARBA00022723"/>
    </source>
</evidence>
<dbReference type="InterPro" id="IPR036864">
    <property type="entry name" value="Zn2-C6_fun-type_DNA-bd_sf"/>
</dbReference>
<gene>
    <name evidence="7" type="ORF">M406DRAFT_245057</name>
</gene>
<dbReference type="RefSeq" id="XP_040780675.1">
    <property type="nucleotide sequence ID" value="XM_040916303.1"/>
</dbReference>
<name>A0A9P5CSL4_CRYP1</name>
<evidence type="ECO:0000256" key="4">
    <source>
        <dbReference type="ARBA" id="ARBA00023163"/>
    </source>
</evidence>
<feature type="domain" description="Zn(2)-C6 fungal-type" evidence="6">
    <location>
        <begin position="9"/>
        <end position="39"/>
    </location>
</feature>
<dbReference type="Proteomes" id="UP000803844">
    <property type="component" value="Unassembled WGS sequence"/>
</dbReference>
<evidence type="ECO:0000256" key="3">
    <source>
        <dbReference type="ARBA" id="ARBA00023015"/>
    </source>
</evidence>
<organism evidence="7 8">
    <name type="scientific">Cryphonectria parasitica (strain ATCC 38755 / EP155)</name>
    <dbReference type="NCBI Taxonomy" id="660469"/>
    <lineage>
        <taxon>Eukaryota</taxon>
        <taxon>Fungi</taxon>
        <taxon>Dikarya</taxon>
        <taxon>Ascomycota</taxon>
        <taxon>Pezizomycotina</taxon>
        <taxon>Sordariomycetes</taxon>
        <taxon>Sordariomycetidae</taxon>
        <taxon>Diaporthales</taxon>
        <taxon>Cryphonectriaceae</taxon>
        <taxon>Cryphonectria-Endothia species complex</taxon>
        <taxon>Cryphonectria</taxon>
    </lineage>
</organism>
<dbReference type="PANTHER" id="PTHR47660">
    <property type="entry name" value="TRANSCRIPTION FACTOR WITH C2H2 AND ZN(2)-CYS(6) DNA BINDING DOMAIN (EUROFUNG)-RELATED-RELATED"/>
    <property type="match status" value="1"/>
</dbReference>
<dbReference type="SUPFAM" id="SSF57701">
    <property type="entry name" value="Zn2/Cys6 DNA-binding domain"/>
    <property type="match status" value="1"/>
</dbReference>
<keyword evidence="4" id="KW-0804">Transcription</keyword>
<dbReference type="Pfam" id="PF00172">
    <property type="entry name" value="Zn_clus"/>
    <property type="match status" value="1"/>
</dbReference>
<sequence>MDLTLENKACTACAKAKRRCGKQIPTCSRCTSRGISCQYPPTGRFVHPPRQTKETHFPTVQPISTSPHALDCLDERDQTTLPWYLELSSWELDHLPPPPYNTPICTKILDDIIEHVQEWQIRWVNTASSPYIHRHVYKFQTPRCVMDAFTTLSTYNHRTPENKAIVLRLVEERICQLLADQPEVDEDDRSSTHSKLTVFEHLARVHALHIYQTIGLYDGAIRLRHVAEAQIPTMSSWLHQLLEAAKVAAARGSEKFVQSIIAPRDSGPASRFRPSDTAWYAWGFAETIRRTWFVCSCTQMVYLTLQMRWAPCPGGVMFTTCEGLWDADSAVEWESLCETLQNNRDGIDFVSRQQWDRIFDRRRPEDVDEFTTSTLDINFGSLVSC</sequence>
<dbReference type="PROSITE" id="PS00463">
    <property type="entry name" value="ZN2_CY6_FUNGAL_1"/>
    <property type="match status" value="1"/>
</dbReference>
<dbReference type="OrthoDB" id="5355161at2759"/>
<protein>
    <recommendedName>
        <fullName evidence="6">Zn(2)-C6 fungal-type domain-containing protein</fullName>
    </recommendedName>
</protein>
<evidence type="ECO:0000256" key="2">
    <source>
        <dbReference type="ARBA" id="ARBA00022833"/>
    </source>
</evidence>
<dbReference type="GeneID" id="63833432"/>
<dbReference type="CDD" id="cd00067">
    <property type="entry name" value="GAL4"/>
    <property type="match status" value="1"/>
</dbReference>
<proteinExistence type="predicted"/>